<dbReference type="InterPro" id="IPR050595">
    <property type="entry name" value="Bact_response_regulator"/>
</dbReference>
<organism evidence="7 8">
    <name type="scientific">Roseateles asaccharophilus</name>
    <dbReference type="NCBI Taxonomy" id="582607"/>
    <lineage>
        <taxon>Bacteria</taxon>
        <taxon>Pseudomonadati</taxon>
        <taxon>Pseudomonadota</taxon>
        <taxon>Betaproteobacteria</taxon>
        <taxon>Burkholderiales</taxon>
        <taxon>Sphaerotilaceae</taxon>
        <taxon>Roseateles</taxon>
    </lineage>
</organism>
<dbReference type="SMART" id="SM00448">
    <property type="entry name" value="REC"/>
    <property type="match status" value="1"/>
</dbReference>
<evidence type="ECO:0000259" key="5">
    <source>
        <dbReference type="PROSITE" id="PS50110"/>
    </source>
</evidence>
<dbReference type="PROSITE" id="PS50894">
    <property type="entry name" value="HPT"/>
    <property type="match status" value="1"/>
</dbReference>
<dbReference type="RefSeq" id="WP_310330739.1">
    <property type="nucleotide sequence ID" value="NZ_JAVDXV010000007.1"/>
</dbReference>
<reference evidence="7 8" key="1">
    <citation type="submission" date="2023-07" db="EMBL/GenBank/DDBJ databases">
        <title>Sorghum-associated microbial communities from plants grown in Nebraska, USA.</title>
        <authorList>
            <person name="Schachtman D."/>
        </authorList>
    </citation>
    <scope>NUCLEOTIDE SEQUENCE [LARGE SCALE GENOMIC DNA]</scope>
    <source>
        <strain evidence="7 8">BE316</strain>
    </source>
</reference>
<dbReference type="PANTHER" id="PTHR44591:SF14">
    <property type="entry name" value="PROTEIN PILG"/>
    <property type="match status" value="1"/>
</dbReference>
<feature type="modified residue" description="Phosphohistidine" evidence="3">
    <location>
        <position position="190"/>
    </location>
</feature>
<evidence type="ECO:0000256" key="3">
    <source>
        <dbReference type="PROSITE-ProRule" id="PRU00110"/>
    </source>
</evidence>
<comment type="caution">
    <text evidence="7">The sequence shown here is derived from an EMBL/GenBank/DDBJ whole genome shotgun (WGS) entry which is preliminary data.</text>
</comment>
<dbReference type="EMBL" id="JAVDXV010000007">
    <property type="protein sequence ID" value="MDR7334368.1"/>
    <property type="molecule type" value="Genomic_DNA"/>
</dbReference>
<keyword evidence="8" id="KW-1185">Reference proteome</keyword>
<feature type="domain" description="HPt" evidence="6">
    <location>
        <begin position="151"/>
        <end position="237"/>
    </location>
</feature>
<dbReference type="SUPFAM" id="SSF52172">
    <property type="entry name" value="CheY-like"/>
    <property type="match status" value="1"/>
</dbReference>
<evidence type="ECO:0000256" key="1">
    <source>
        <dbReference type="ARBA" id="ARBA00022553"/>
    </source>
</evidence>
<sequence length="237" mass="25709">MAPSVLLVEDDSIMRRFVSMALGELPIQLVVVTTVEDALAILSQRSVALILTDLMLPGRSGMDLIDALAAEPRLRGDARLAVFSAGLDVATRRILERPDVWRLLSKPCSVAELEDCVTAALAGEPSPESGVTLKVHSEGDQDVIAEHFDGNAALYHAFRASCLEQFQLDLVAGRRAMAATDAPGLRRLAHNLKSILRTLGHRDASDCAAALENACEAHDWNIARPRWEALARQLESL</sequence>
<dbReference type="InterPro" id="IPR001789">
    <property type="entry name" value="Sig_transdc_resp-reg_receiver"/>
</dbReference>
<evidence type="ECO:0000256" key="4">
    <source>
        <dbReference type="PROSITE-ProRule" id="PRU00169"/>
    </source>
</evidence>
<dbReference type="CDD" id="cd00156">
    <property type="entry name" value="REC"/>
    <property type="match status" value="1"/>
</dbReference>
<dbReference type="Proteomes" id="UP001180825">
    <property type="component" value="Unassembled WGS sequence"/>
</dbReference>
<keyword evidence="2" id="KW-0902">Two-component regulatory system</keyword>
<evidence type="ECO:0000313" key="7">
    <source>
        <dbReference type="EMBL" id="MDR7334368.1"/>
    </source>
</evidence>
<dbReference type="SUPFAM" id="SSF47226">
    <property type="entry name" value="Histidine-containing phosphotransfer domain, HPT domain"/>
    <property type="match status" value="1"/>
</dbReference>
<dbReference type="InterPro" id="IPR011006">
    <property type="entry name" value="CheY-like_superfamily"/>
</dbReference>
<dbReference type="Pfam" id="PF00072">
    <property type="entry name" value="Response_reg"/>
    <property type="match status" value="1"/>
</dbReference>
<protein>
    <submittedName>
        <fullName evidence="7">CheY-like chemotaxis protein</fullName>
    </submittedName>
</protein>
<proteinExistence type="predicted"/>
<dbReference type="Pfam" id="PF01627">
    <property type="entry name" value="Hpt"/>
    <property type="match status" value="1"/>
</dbReference>
<dbReference type="Gene3D" id="1.20.120.160">
    <property type="entry name" value="HPT domain"/>
    <property type="match status" value="1"/>
</dbReference>
<name>A0ABU2AEE4_9BURK</name>
<evidence type="ECO:0000313" key="8">
    <source>
        <dbReference type="Proteomes" id="UP001180825"/>
    </source>
</evidence>
<keyword evidence="1 4" id="KW-0597">Phosphoprotein</keyword>
<dbReference type="PROSITE" id="PS50110">
    <property type="entry name" value="RESPONSE_REGULATORY"/>
    <property type="match status" value="1"/>
</dbReference>
<dbReference type="PANTHER" id="PTHR44591">
    <property type="entry name" value="STRESS RESPONSE REGULATOR PROTEIN 1"/>
    <property type="match status" value="1"/>
</dbReference>
<feature type="modified residue" description="4-aspartylphosphate" evidence="4">
    <location>
        <position position="53"/>
    </location>
</feature>
<feature type="domain" description="Response regulatory" evidence="5">
    <location>
        <begin position="4"/>
        <end position="121"/>
    </location>
</feature>
<evidence type="ECO:0000259" key="6">
    <source>
        <dbReference type="PROSITE" id="PS50894"/>
    </source>
</evidence>
<evidence type="ECO:0000256" key="2">
    <source>
        <dbReference type="ARBA" id="ARBA00023012"/>
    </source>
</evidence>
<dbReference type="InterPro" id="IPR036641">
    <property type="entry name" value="HPT_dom_sf"/>
</dbReference>
<accession>A0ABU2AEE4</accession>
<dbReference type="Gene3D" id="3.40.50.2300">
    <property type="match status" value="1"/>
</dbReference>
<dbReference type="InterPro" id="IPR008207">
    <property type="entry name" value="Sig_transdc_His_kin_Hpt_dom"/>
</dbReference>
<gene>
    <name evidence="7" type="ORF">J2X21_003524</name>
</gene>